<proteinExistence type="predicted"/>
<keyword evidence="3" id="KW-1185">Reference proteome</keyword>
<dbReference type="RefSeq" id="WP_379739991.1">
    <property type="nucleotide sequence ID" value="NZ_JBHSVN010000001.1"/>
</dbReference>
<dbReference type="AlphaFoldDB" id="A0ABD5UUS2"/>
<name>A0ABD5UUS2_9EURY</name>
<accession>A0ABD5UUS2</accession>
<evidence type="ECO:0000313" key="2">
    <source>
        <dbReference type="EMBL" id="MFC6891553.1"/>
    </source>
</evidence>
<reference evidence="2 3" key="1">
    <citation type="journal article" date="2019" name="Int. J. Syst. Evol. Microbiol.">
        <title>The Global Catalogue of Microorganisms (GCM) 10K type strain sequencing project: providing services to taxonomists for standard genome sequencing and annotation.</title>
        <authorList>
            <consortium name="The Broad Institute Genomics Platform"/>
            <consortium name="The Broad Institute Genome Sequencing Center for Infectious Disease"/>
            <person name="Wu L."/>
            <person name="Ma J."/>
        </authorList>
    </citation>
    <scope>NUCLEOTIDE SEQUENCE [LARGE SCALE GENOMIC DNA]</scope>
    <source>
        <strain evidence="2 3">SKJ47</strain>
    </source>
</reference>
<dbReference type="InterPro" id="IPR023976">
    <property type="entry name" value="CHP04031_Htur1727"/>
</dbReference>
<dbReference type="NCBIfam" id="TIGR04031">
    <property type="entry name" value="Htur_1727_fam"/>
    <property type="match status" value="1"/>
</dbReference>
<feature type="region of interest" description="Disordered" evidence="1">
    <location>
        <begin position="73"/>
        <end position="127"/>
    </location>
</feature>
<dbReference type="Gene3D" id="3.10.20.520">
    <property type="entry name" value="Phenylacetic acid degradation B"/>
    <property type="match status" value="1"/>
</dbReference>
<comment type="caution">
    <text evidence="2">The sequence shown here is derived from an EMBL/GenBank/DDBJ whole genome shotgun (WGS) entry which is preliminary data.</text>
</comment>
<dbReference type="InterPro" id="IPR038693">
    <property type="entry name" value="PaaB_sf"/>
</dbReference>
<evidence type="ECO:0000313" key="3">
    <source>
        <dbReference type="Proteomes" id="UP001596296"/>
    </source>
</evidence>
<gene>
    <name evidence="2" type="ORF">ACFQE9_02830</name>
</gene>
<feature type="region of interest" description="Disordered" evidence="1">
    <location>
        <begin position="1"/>
        <end position="20"/>
    </location>
</feature>
<dbReference type="Proteomes" id="UP001596296">
    <property type="component" value="Unassembled WGS sequence"/>
</dbReference>
<organism evidence="2 3">
    <name type="scientific">Halopenitus salinus</name>
    <dbReference type="NCBI Taxonomy" id="1198295"/>
    <lineage>
        <taxon>Archaea</taxon>
        <taxon>Methanobacteriati</taxon>
        <taxon>Methanobacteriota</taxon>
        <taxon>Stenosarchaea group</taxon>
        <taxon>Halobacteria</taxon>
        <taxon>Halobacteriales</taxon>
        <taxon>Haloferacaceae</taxon>
        <taxon>Halopenitus</taxon>
    </lineage>
</organism>
<sequence>MVEKANRSSEASPRATTERRWEVFVREEVDDPLSHVGTIAAPAPDVAREEASKLFAWYARDLWVCPADETHRYSTYTLGEGASGDADDGTDEREGRGGSGGTDDASACEPRVYEETEGTPEVGGSPE</sequence>
<evidence type="ECO:0000256" key="1">
    <source>
        <dbReference type="SAM" id="MobiDB-lite"/>
    </source>
</evidence>
<protein>
    <submittedName>
        <fullName evidence="2">Htur_1727 family rSAM-partnered candidate RiPP</fullName>
    </submittedName>
</protein>
<dbReference type="EMBL" id="JBHSXL010000003">
    <property type="protein sequence ID" value="MFC6891553.1"/>
    <property type="molecule type" value="Genomic_DNA"/>
</dbReference>